<protein>
    <submittedName>
        <fullName evidence="4">TetR/AcrR family transcriptional regulator</fullName>
    </submittedName>
</protein>
<dbReference type="EMBL" id="JAMBPX010000009">
    <property type="protein sequence ID" value="MDG0860087.1"/>
    <property type="molecule type" value="Genomic_DNA"/>
</dbReference>
<dbReference type="Proteomes" id="UP001152422">
    <property type="component" value="Unassembled WGS sequence"/>
</dbReference>
<dbReference type="InterPro" id="IPR009057">
    <property type="entry name" value="Homeodomain-like_sf"/>
</dbReference>
<dbReference type="InterPro" id="IPR039532">
    <property type="entry name" value="TetR_C_Firmicutes"/>
</dbReference>
<keyword evidence="1 2" id="KW-0238">DNA-binding</keyword>
<evidence type="ECO:0000313" key="4">
    <source>
        <dbReference type="EMBL" id="MDG0845349.1"/>
    </source>
</evidence>
<evidence type="ECO:0000256" key="1">
    <source>
        <dbReference type="ARBA" id="ARBA00023125"/>
    </source>
</evidence>
<dbReference type="RefSeq" id="WP_069818404.1">
    <property type="nucleotide sequence ID" value="NZ_CP099990.1"/>
</dbReference>
<evidence type="ECO:0000313" key="6">
    <source>
        <dbReference type="Proteomes" id="UP001152422"/>
    </source>
</evidence>
<evidence type="ECO:0000259" key="3">
    <source>
        <dbReference type="PROSITE" id="PS50977"/>
    </source>
</evidence>
<dbReference type="PANTHER" id="PTHR43479:SF7">
    <property type="entry name" value="TETR-FAMILY TRANSCRIPTIONAL REGULATOR"/>
    <property type="match status" value="1"/>
</dbReference>
<evidence type="ECO:0000313" key="5">
    <source>
        <dbReference type="EMBL" id="MDG0860087.1"/>
    </source>
</evidence>
<dbReference type="PROSITE" id="PS50977">
    <property type="entry name" value="HTH_TETR_2"/>
    <property type="match status" value="1"/>
</dbReference>
<comment type="caution">
    <text evidence="4">The sequence shown here is derived from an EMBL/GenBank/DDBJ whole genome shotgun (WGS) entry which is preliminary data.</text>
</comment>
<accession>A0A9X4L7Q4</accession>
<dbReference type="InterPro" id="IPR001647">
    <property type="entry name" value="HTH_TetR"/>
</dbReference>
<dbReference type="Pfam" id="PF00440">
    <property type="entry name" value="TetR_N"/>
    <property type="match status" value="1"/>
</dbReference>
<dbReference type="PANTHER" id="PTHR43479">
    <property type="entry name" value="ACREF/ENVCD OPERON REPRESSOR-RELATED"/>
    <property type="match status" value="1"/>
</dbReference>
<reference evidence="4" key="1">
    <citation type="submission" date="2022-05" db="EMBL/GenBank/DDBJ databases">
        <title>Comparative genomics of Staphylococcus equorum isolates.</title>
        <authorList>
            <person name="Luelf R.H."/>
        </authorList>
    </citation>
    <scope>NUCLEOTIDE SEQUENCE</scope>
    <source>
        <strain evidence="5">TMW 2.2343</strain>
        <strain evidence="4">TMW 2.2497</strain>
    </source>
</reference>
<dbReference type="Gene3D" id="1.10.357.10">
    <property type="entry name" value="Tetracycline Repressor, domain 2"/>
    <property type="match status" value="1"/>
</dbReference>
<gene>
    <name evidence="5" type="ORF">M4L21_12175</name>
    <name evidence="4" type="ORF">M4L89_03845</name>
</gene>
<proteinExistence type="predicted"/>
<dbReference type="InterPro" id="IPR050624">
    <property type="entry name" value="HTH-type_Tx_Regulator"/>
</dbReference>
<organism evidence="4 6">
    <name type="scientific">Staphylococcus equorum</name>
    <dbReference type="NCBI Taxonomy" id="246432"/>
    <lineage>
        <taxon>Bacteria</taxon>
        <taxon>Bacillati</taxon>
        <taxon>Bacillota</taxon>
        <taxon>Bacilli</taxon>
        <taxon>Bacillales</taxon>
        <taxon>Staphylococcaceae</taxon>
        <taxon>Staphylococcus</taxon>
    </lineage>
</organism>
<dbReference type="EMBL" id="JAMBQA010000002">
    <property type="protein sequence ID" value="MDG0845349.1"/>
    <property type="molecule type" value="Genomic_DNA"/>
</dbReference>
<evidence type="ECO:0000256" key="2">
    <source>
        <dbReference type="PROSITE-ProRule" id="PRU00335"/>
    </source>
</evidence>
<dbReference type="Proteomes" id="UP001152302">
    <property type="component" value="Unassembled WGS sequence"/>
</dbReference>
<keyword evidence="6" id="KW-1185">Reference proteome</keyword>
<name>A0A9X4L7Q4_9STAP</name>
<dbReference type="SUPFAM" id="SSF46689">
    <property type="entry name" value="Homeodomain-like"/>
    <property type="match status" value="1"/>
</dbReference>
<dbReference type="Pfam" id="PF14278">
    <property type="entry name" value="TetR_C_8"/>
    <property type="match status" value="1"/>
</dbReference>
<feature type="domain" description="HTH tetR-type" evidence="3">
    <location>
        <begin position="6"/>
        <end position="66"/>
    </location>
</feature>
<sequence>MDKRKEKSQKLIIRSFVELIREKDFDKISMNDIAQHANINRGTIYLNFIDKYDILDHAIDYILGAAVDKCNIYLAESGDNKETLREVMYVIDDQYDILKTLVKKSDLNMLKQTLSKKMRDTINKQNSEITAQFLSSAVVGVIIWWIEESKPCDIDTLVGELSVLLEPHLKHL</sequence>
<dbReference type="AlphaFoldDB" id="A0A9X4L7Q4"/>
<feature type="DNA-binding region" description="H-T-H motif" evidence="2">
    <location>
        <begin position="29"/>
        <end position="48"/>
    </location>
</feature>
<dbReference type="GO" id="GO:0003677">
    <property type="term" value="F:DNA binding"/>
    <property type="evidence" value="ECO:0007669"/>
    <property type="project" value="UniProtKB-UniRule"/>
</dbReference>